<dbReference type="PANTHER" id="PTHR30055:SF200">
    <property type="entry name" value="HTH-TYPE TRANSCRIPTIONAL REPRESSOR BDCR"/>
    <property type="match status" value="1"/>
</dbReference>
<dbReference type="EMBL" id="CP076135">
    <property type="protein sequence ID" value="QWG16495.1"/>
    <property type="molecule type" value="Genomic_DNA"/>
</dbReference>
<dbReference type="SUPFAM" id="SSF48498">
    <property type="entry name" value="Tetracyclin repressor-like, C-terminal domain"/>
    <property type="match status" value="1"/>
</dbReference>
<keyword evidence="3" id="KW-0804">Transcription</keyword>
<feature type="region of interest" description="Disordered" evidence="5">
    <location>
        <begin position="176"/>
        <end position="199"/>
    </location>
</feature>
<keyword evidence="2 4" id="KW-0238">DNA-binding</keyword>
<feature type="compositionally biased region" description="Low complexity" evidence="5">
    <location>
        <begin position="179"/>
        <end position="199"/>
    </location>
</feature>
<dbReference type="PROSITE" id="PS50977">
    <property type="entry name" value="HTH_TETR_2"/>
    <property type="match status" value="1"/>
</dbReference>
<dbReference type="Gene3D" id="1.10.357.10">
    <property type="entry name" value="Tetracycline Repressor, domain 2"/>
    <property type="match status" value="1"/>
</dbReference>
<gene>
    <name evidence="7" type="ORF">KMZ68_15945</name>
</gene>
<accession>A0A975NKH3</accession>
<organism evidence="7 8">
    <name type="scientific">Bradyrhizobium sediminis</name>
    <dbReference type="NCBI Taxonomy" id="2840469"/>
    <lineage>
        <taxon>Bacteria</taxon>
        <taxon>Pseudomonadati</taxon>
        <taxon>Pseudomonadota</taxon>
        <taxon>Alphaproteobacteria</taxon>
        <taxon>Hyphomicrobiales</taxon>
        <taxon>Nitrobacteraceae</taxon>
        <taxon>Bradyrhizobium</taxon>
    </lineage>
</organism>
<dbReference type="RefSeq" id="WP_215612202.1">
    <property type="nucleotide sequence ID" value="NZ_CP076135.1"/>
</dbReference>
<sequence length="199" mass="21724">MKERILATADRLFYLRGIRAVGVDTIAAEIGISKRTLYNHFPSKDELIAAYLQRRFTQAPASDKPPVEQILGTFDRLERGFASKGFRGCPFVNAVAELGTEDRSVKKIAIAFKESRRLWFRDLLQQLGVADAEGLATQLTLLVDGSIAQDLVRDDPSMARAAKEAARVLLANAGVKVDSSTPPSSSRRTPGPIRRGGAV</sequence>
<dbReference type="PANTHER" id="PTHR30055">
    <property type="entry name" value="HTH-TYPE TRANSCRIPTIONAL REGULATOR RUTR"/>
    <property type="match status" value="1"/>
</dbReference>
<evidence type="ECO:0000256" key="4">
    <source>
        <dbReference type="PROSITE-ProRule" id="PRU00335"/>
    </source>
</evidence>
<dbReference type="GO" id="GO:0003700">
    <property type="term" value="F:DNA-binding transcription factor activity"/>
    <property type="evidence" value="ECO:0007669"/>
    <property type="project" value="TreeGrafter"/>
</dbReference>
<protein>
    <submittedName>
        <fullName evidence="7">TetR/AcrR family transcriptional regulator</fullName>
    </submittedName>
</protein>
<dbReference type="AlphaFoldDB" id="A0A975NKH3"/>
<dbReference type="GO" id="GO:0000976">
    <property type="term" value="F:transcription cis-regulatory region binding"/>
    <property type="evidence" value="ECO:0007669"/>
    <property type="project" value="TreeGrafter"/>
</dbReference>
<dbReference type="KEGG" id="bsei:KMZ68_15945"/>
<evidence type="ECO:0000256" key="2">
    <source>
        <dbReference type="ARBA" id="ARBA00023125"/>
    </source>
</evidence>
<dbReference type="InterPro" id="IPR001647">
    <property type="entry name" value="HTH_TetR"/>
</dbReference>
<proteinExistence type="predicted"/>
<evidence type="ECO:0000259" key="6">
    <source>
        <dbReference type="PROSITE" id="PS50977"/>
    </source>
</evidence>
<dbReference type="PRINTS" id="PR00455">
    <property type="entry name" value="HTHTETR"/>
</dbReference>
<feature type="domain" description="HTH tetR-type" evidence="6">
    <location>
        <begin position="1"/>
        <end position="59"/>
    </location>
</feature>
<dbReference type="InterPro" id="IPR050109">
    <property type="entry name" value="HTH-type_TetR-like_transc_reg"/>
</dbReference>
<dbReference type="InterPro" id="IPR036271">
    <property type="entry name" value="Tet_transcr_reg_TetR-rel_C_sf"/>
</dbReference>
<name>A0A975NKH3_9BRAD</name>
<evidence type="ECO:0000256" key="5">
    <source>
        <dbReference type="SAM" id="MobiDB-lite"/>
    </source>
</evidence>
<evidence type="ECO:0000313" key="8">
    <source>
        <dbReference type="Proteomes" id="UP000680805"/>
    </source>
</evidence>
<dbReference type="InterPro" id="IPR009057">
    <property type="entry name" value="Homeodomain-like_sf"/>
</dbReference>
<evidence type="ECO:0000313" key="7">
    <source>
        <dbReference type="EMBL" id="QWG16495.1"/>
    </source>
</evidence>
<evidence type="ECO:0000256" key="1">
    <source>
        <dbReference type="ARBA" id="ARBA00023015"/>
    </source>
</evidence>
<feature type="DNA-binding region" description="H-T-H motif" evidence="4">
    <location>
        <begin position="22"/>
        <end position="41"/>
    </location>
</feature>
<reference evidence="7" key="1">
    <citation type="submission" date="2021-06" db="EMBL/GenBank/DDBJ databases">
        <title>Bradyrhizobium sp. S2-11-2 Genome sequencing.</title>
        <authorList>
            <person name="Jin L."/>
        </authorList>
    </citation>
    <scope>NUCLEOTIDE SEQUENCE</scope>
    <source>
        <strain evidence="7">S2-11-2</strain>
    </source>
</reference>
<dbReference type="FunFam" id="1.10.10.60:FF:000141">
    <property type="entry name" value="TetR family transcriptional regulator"/>
    <property type="match status" value="1"/>
</dbReference>
<dbReference type="SUPFAM" id="SSF46689">
    <property type="entry name" value="Homeodomain-like"/>
    <property type="match status" value="1"/>
</dbReference>
<dbReference type="Proteomes" id="UP000680805">
    <property type="component" value="Chromosome"/>
</dbReference>
<evidence type="ECO:0000256" key="3">
    <source>
        <dbReference type="ARBA" id="ARBA00023163"/>
    </source>
</evidence>
<keyword evidence="1" id="KW-0805">Transcription regulation</keyword>
<dbReference type="Pfam" id="PF00440">
    <property type="entry name" value="TetR_N"/>
    <property type="match status" value="1"/>
</dbReference>